<proteinExistence type="predicted"/>
<organism evidence="3 4">
    <name type="scientific">Pterulicium gracile</name>
    <dbReference type="NCBI Taxonomy" id="1884261"/>
    <lineage>
        <taxon>Eukaryota</taxon>
        <taxon>Fungi</taxon>
        <taxon>Dikarya</taxon>
        <taxon>Basidiomycota</taxon>
        <taxon>Agaricomycotina</taxon>
        <taxon>Agaricomycetes</taxon>
        <taxon>Agaricomycetidae</taxon>
        <taxon>Agaricales</taxon>
        <taxon>Pleurotineae</taxon>
        <taxon>Pterulaceae</taxon>
        <taxon>Pterulicium</taxon>
    </lineage>
</organism>
<dbReference type="InterPro" id="IPR045340">
    <property type="entry name" value="DUF6533"/>
</dbReference>
<dbReference type="AlphaFoldDB" id="A0A5C3QBC6"/>
<sequence>MFSGDVSYEPLDADLVYQLRIKNVFSFVGVCILYYDHLITFGDEVRQVWSRPKRAGAYWFFFSRYFAFFTNLAAMVSQNAKFGMSPQRCRQYNLFRQLDLVATQTLVGVLLTMRLYALYERSKRILALMIVAGTSVLAISAYAVVGTESMAADPVTGCHIGLSQASGLRLAASWIALFAYDSITIVLTVRKSFVSMHRRLATRNNTPLLWLIMRDGAAYFAVMALANMANVIMFCLGAPFIKSSLAGCSSCISVTVMSRLMLNLHSIADTGISTVGGMRDGMMTDGGGGSESVALDTRFTLEFASRDWRIGSSGGSDGDEEVMDIRAGR</sequence>
<keyword evidence="1" id="KW-0472">Membrane</keyword>
<gene>
    <name evidence="3" type="ORF">BDV98DRAFT_572326</name>
</gene>
<evidence type="ECO:0000313" key="3">
    <source>
        <dbReference type="EMBL" id="TFK98856.1"/>
    </source>
</evidence>
<feature type="domain" description="DUF6533" evidence="2">
    <location>
        <begin position="25"/>
        <end position="68"/>
    </location>
</feature>
<evidence type="ECO:0000259" key="2">
    <source>
        <dbReference type="Pfam" id="PF20151"/>
    </source>
</evidence>
<protein>
    <recommendedName>
        <fullName evidence="2">DUF6533 domain-containing protein</fullName>
    </recommendedName>
</protein>
<evidence type="ECO:0000256" key="1">
    <source>
        <dbReference type="SAM" id="Phobius"/>
    </source>
</evidence>
<dbReference type="OrthoDB" id="2686513at2759"/>
<feature type="transmembrane region" description="Helical" evidence="1">
    <location>
        <begin position="15"/>
        <end position="35"/>
    </location>
</feature>
<keyword evidence="1" id="KW-1133">Transmembrane helix</keyword>
<feature type="transmembrane region" description="Helical" evidence="1">
    <location>
        <begin position="56"/>
        <end position="74"/>
    </location>
</feature>
<feature type="transmembrane region" description="Helical" evidence="1">
    <location>
        <begin position="125"/>
        <end position="145"/>
    </location>
</feature>
<name>A0A5C3QBC6_9AGAR</name>
<feature type="transmembrane region" description="Helical" evidence="1">
    <location>
        <begin position="171"/>
        <end position="189"/>
    </location>
</feature>
<keyword evidence="4" id="KW-1185">Reference proteome</keyword>
<feature type="transmembrane region" description="Helical" evidence="1">
    <location>
        <begin position="94"/>
        <end position="113"/>
    </location>
</feature>
<dbReference type="Pfam" id="PF20151">
    <property type="entry name" value="DUF6533"/>
    <property type="match status" value="1"/>
</dbReference>
<dbReference type="STRING" id="1884261.A0A5C3QBC6"/>
<feature type="transmembrane region" description="Helical" evidence="1">
    <location>
        <begin position="217"/>
        <end position="241"/>
    </location>
</feature>
<evidence type="ECO:0000313" key="4">
    <source>
        <dbReference type="Proteomes" id="UP000305067"/>
    </source>
</evidence>
<dbReference type="Proteomes" id="UP000305067">
    <property type="component" value="Unassembled WGS sequence"/>
</dbReference>
<dbReference type="EMBL" id="ML178837">
    <property type="protein sequence ID" value="TFK98856.1"/>
    <property type="molecule type" value="Genomic_DNA"/>
</dbReference>
<reference evidence="3 4" key="1">
    <citation type="journal article" date="2019" name="Nat. Ecol. Evol.">
        <title>Megaphylogeny resolves global patterns of mushroom evolution.</title>
        <authorList>
            <person name="Varga T."/>
            <person name="Krizsan K."/>
            <person name="Foldi C."/>
            <person name="Dima B."/>
            <person name="Sanchez-Garcia M."/>
            <person name="Sanchez-Ramirez S."/>
            <person name="Szollosi G.J."/>
            <person name="Szarkandi J.G."/>
            <person name="Papp V."/>
            <person name="Albert L."/>
            <person name="Andreopoulos W."/>
            <person name="Angelini C."/>
            <person name="Antonin V."/>
            <person name="Barry K.W."/>
            <person name="Bougher N.L."/>
            <person name="Buchanan P."/>
            <person name="Buyck B."/>
            <person name="Bense V."/>
            <person name="Catcheside P."/>
            <person name="Chovatia M."/>
            <person name="Cooper J."/>
            <person name="Damon W."/>
            <person name="Desjardin D."/>
            <person name="Finy P."/>
            <person name="Geml J."/>
            <person name="Haridas S."/>
            <person name="Hughes K."/>
            <person name="Justo A."/>
            <person name="Karasinski D."/>
            <person name="Kautmanova I."/>
            <person name="Kiss B."/>
            <person name="Kocsube S."/>
            <person name="Kotiranta H."/>
            <person name="LaButti K.M."/>
            <person name="Lechner B.E."/>
            <person name="Liimatainen K."/>
            <person name="Lipzen A."/>
            <person name="Lukacs Z."/>
            <person name="Mihaltcheva S."/>
            <person name="Morgado L.N."/>
            <person name="Niskanen T."/>
            <person name="Noordeloos M.E."/>
            <person name="Ohm R.A."/>
            <person name="Ortiz-Santana B."/>
            <person name="Ovrebo C."/>
            <person name="Racz N."/>
            <person name="Riley R."/>
            <person name="Savchenko A."/>
            <person name="Shiryaev A."/>
            <person name="Soop K."/>
            <person name="Spirin V."/>
            <person name="Szebenyi C."/>
            <person name="Tomsovsky M."/>
            <person name="Tulloss R.E."/>
            <person name="Uehling J."/>
            <person name="Grigoriev I.V."/>
            <person name="Vagvolgyi C."/>
            <person name="Papp T."/>
            <person name="Martin F.M."/>
            <person name="Miettinen O."/>
            <person name="Hibbett D.S."/>
            <person name="Nagy L.G."/>
        </authorList>
    </citation>
    <scope>NUCLEOTIDE SEQUENCE [LARGE SCALE GENOMIC DNA]</scope>
    <source>
        <strain evidence="3 4">CBS 309.79</strain>
    </source>
</reference>
<keyword evidence="1" id="KW-0812">Transmembrane</keyword>
<accession>A0A5C3QBC6</accession>